<proteinExistence type="predicted"/>
<dbReference type="EMBL" id="CP159289">
    <property type="protein sequence ID" value="XCH24262.1"/>
    <property type="molecule type" value="Genomic_DNA"/>
</dbReference>
<name>A0AAU8FIS6_9BACT</name>
<accession>A0AAU8FIS6</accession>
<reference evidence="1" key="1">
    <citation type="submission" date="2024-06" db="EMBL/GenBank/DDBJ databases">
        <title>Sequencing and assembly of the genome of Dyadobacter sp. strain 676, a symbiont of Cyamopsis tetragonoloba.</title>
        <authorList>
            <person name="Guro P."/>
            <person name="Sazanova A."/>
            <person name="Kuznetsova I."/>
            <person name="Belimov A."/>
            <person name="Safronova V."/>
        </authorList>
    </citation>
    <scope>NUCLEOTIDE SEQUENCE</scope>
    <source>
        <strain evidence="1">676</strain>
    </source>
</reference>
<organism evidence="1">
    <name type="scientific">Dyadobacter sp. 676</name>
    <dbReference type="NCBI Taxonomy" id="3088362"/>
    <lineage>
        <taxon>Bacteria</taxon>
        <taxon>Pseudomonadati</taxon>
        <taxon>Bacteroidota</taxon>
        <taxon>Cytophagia</taxon>
        <taxon>Cytophagales</taxon>
        <taxon>Spirosomataceae</taxon>
        <taxon>Dyadobacter</taxon>
    </lineage>
</organism>
<dbReference type="RefSeq" id="WP_353719583.1">
    <property type="nucleotide sequence ID" value="NZ_CP159289.1"/>
</dbReference>
<dbReference type="InterPro" id="IPR026444">
    <property type="entry name" value="Secre_tail"/>
</dbReference>
<evidence type="ECO:0000313" key="1">
    <source>
        <dbReference type="EMBL" id="XCH24262.1"/>
    </source>
</evidence>
<gene>
    <name evidence="1" type="ORF">ABV298_28810</name>
</gene>
<sequence length="159" mass="16997">MRQPPTGGPYLVGDTIELTATGGESYFWRGPLFFSSDLPHVSLFGASPDQGGLYEVVVTDVNGCSAIAYTEVKVDPVLSAPGGQDVTVIVSPNPARDYISVETSLAGTSNIKLYDKAGREMLSRFFEKHADIKLNIGAGIYSYRFTNGGREVSGKVAVQ</sequence>
<protein>
    <submittedName>
        <fullName evidence="1">T9SS type A sorting domain-containing protein</fullName>
    </submittedName>
</protein>
<dbReference type="NCBIfam" id="TIGR04183">
    <property type="entry name" value="Por_Secre_tail"/>
    <property type="match status" value="1"/>
</dbReference>
<dbReference type="AlphaFoldDB" id="A0AAU8FIS6"/>